<organism evidence="1 2">
    <name type="scientific">Dyadobacter subterraneus</name>
    <dbReference type="NCBI Taxonomy" id="2773304"/>
    <lineage>
        <taxon>Bacteria</taxon>
        <taxon>Pseudomonadati</taxon>
        <taxon>Bacteroidota</taxon>
        <taxon>Cytophagia</taxon>
        <taxon>Cytophagales</taxon>
        <taxon>Spirosomataceae</taxon>
        <taxon>Dyadobacter</taxon>
    </lineage>
</organism>
<name>A0ABR9WB52_9BACT</name>
<comment type="caution">
    <text evidence="1">The sequence shown here is derived from an EMBL/GenBank/DDBJ whole genome shotgun (WGS) entry which is preliminary data.</text>
</comment>
<dbReference type="Proteomes" id="UP000634134">
    <property type="component" value="Unassembled WGS sequence"/>
</dbReference>
<dbReference type="Pfam" id="PF05947">
    <property type="entry name" value="T6SS_TssF"/>
    <property type="match status" value="1"/>
</dbReference>
<proteinExistence type="predicted"/>
<evidence type="ECO:0000313" key="2">
    <source>
        <dbReference type="Proteomes" id="UP000634134"/>
    </source>
</evidence>
<reference evidence="2" key="1">
    <citation type="submission" date="2023-07" db="EMBL/GenBank/DDBJ databases">
        <title>Dyadobacter sp. nov 'subterranea' isolated from contaminted grondwater.</title>
        <authorList>
            <person name="Szabo I."/>
            <person name="Al-Omari J."/>
            <person name="Szerdahelyi S.G."/>
            <person name="Rado J."/>
        </authorList>
    </citation>
    <scope>NUCLEOTIDE SEQUENCE [LARGE SCALE GENOMIC DNA]</scope>
    <source>
        <strain evidence="2">UP-52</strain>
    </source>
</reference>
<accession>A0ABR9WB52</accession>
<dbReference type="EMBL" id="JACYGY010000001">
    <property type="protein sequence ID" value="MBE9462719.1"/>
    <property type="molecule type" value="Genomic_DNA"/>
</dbReference>
<dbReference type="InterPro" id="IPR010272">
    <property type="entry name" value="T6SS_TssF"/>
</dbReference>
<protein>
    <submittedName>
        <fullName evidence="1">Type VI secretion system baseplate subunit TssF</fullName>
    </submittedName>
</protein>
<keyword evidence="2" id="KW-1185">Reference proteome</keyword>
<evidence type="ECO:0000313" key="1">
    <source>
        <dbReference type="EMBL" id="MBE9462719.1"/>
    </source>
</evidence>
<gene>
    <name evidence="1" type="ORF">IEE83_12575</name>
</gene>
<sequence>MYSDSYYTKENISRRILKRSAELWGYDETSLDQFDPLVKLLIEGCAVEFEKVGQEIKGTELRLMSRLAEILCPQIQRSPKPAIAIAQARSIEAKAWVDQENQLVCRRSNVRKGEAAEVFFSPVGRHSIVNAAIVYYATPVGLYAMERGSRNLLSSSLVQKGGDQTVWIGIDMDQSIDSFEGFRFYIDWPTDISQSLYREFLSFTSWESGRKKLTYEVGLKTENTSEEMTLLGMKNHFVNITNQETWEKGEMALLPYPPEFEDIYDRSLQTLKKPLVWLKIKWPAAFPIAGFENIKIALNAFPVSNRQLHKLTYRLQSGINGIALPSNEAFLGINTIVNQKNQFYTASDKDGGFNDGIANNTYTLREQGVGRFDQRNAKEFLYQLMELLRDEVTAFNALGEDFLASILREIAQNMARIEQKLGVKRANETYSQPYLVVKGNKDPDNLYISYWTTSAELANGLPVGSRLQSYSASALNNAEIMLLTSSFGGKPAPEETQYVRELRKNIITCDRLITAEDIRAYCAAELGDKVRKVNMRPHFIKGNLPGQGFVRCLQIQLTPSGIISDHAEWIQTCDLLKTKIEKLSTGMYPIDIITA</sequence>
<dbReference type="RefSeq" id="WP_194120905.1">
    <property type="nucleotide sequence ID" value="NZ_JACYGY010000001.1"/>
</dbReference>